<evidence type="ECO:0000313" key="1">
    <source>
        <dbReference type="EMBL" id="KAH9316837.1"/>
    </source>
</evidence>
<accession>A0AA38LDJ8</accession>
<protein>
    <submittedName>
        <fullName evidence="1">Uncharacterized protein</fullName>
    </submittedName>
</protein>
<organism evidence="1 2">
    <name type="scientific">Taxus chinensis</name>
    <name type="common">Chinese yew</name>
    <name type="synonym">Taxus wallichiana var. chinensis</name>
    <dbReference type="NCBI Taxonomy" id="29808"/>
    <lineage>
        <taxon>Eukaryota</taxon>
        <taxon>Viridiplantae</taxon>
        <taxon>Streptophyta</taxon>
        <taxon>Embryophyta</taxon>
        <taxon>Tracheophyta</taxon>
        <taxon>Spermatophyta</taxon>
        <taxon>Pinopsida</taxon>
        <taxon>Pinidae</taxon>
        <taxon>Conifers II</taxon>
        <taxon>Cupressales</taxon>
        <taxon>Taxaceae</taxon>
        <taxon>Taxus</taxon>
    </lineage>
</organism>
<comment type="caution">
    <text evidence="1">The sequence shown here is derived from an EMBL/GenBank/DDBJ whole genome shotgun (WGS) entry which is preliminary data.</text>
</comment>
<gene>
    <name evidence="1" type="ORF">KI387_018606</name>
</gene>
<dbReference type="EMBL" id="JAHRHJ020000004">
    <property type="protein sequence ID" value="KAH9316837.1"/>
    <property type="molecule type" value="Genomic_DNA"/>
</dbReference>
<keyword evidence="2" id="KW-1185">Reference proteome</keyword>
<dbReference type="Proteomes" id="UP000824469">
    <property type="component" value="Unassembled WGS sequence"/>
</dbReference>
<sequence>MSTNLPRARLSARLGDTVAIEEVVKVMGDLVQSTTQLDTLKVSQIIGVQTILLGASNFFSIHKDLDQLGLDIGLGLEQIWSLMKTLALESITQGKKLDAICSMLGIQTDNFDDLKVAETLAAPVIEEDARNHAEPT</sequence>
<feature type="non-terminal residue" evidence="1">
    <location>
        <position position="136"/>
    </location>
</feature>
<proteinExistence type="predicted"/>
<name>A0AA38LDJ8_TAXCH</name>
<evidence type="ECO:0000313" key="2">
    <source>
        <dbReference type="Proteomes" id="UP000824469"/>
    </source>
</evidence>
<reference evidence="1 2" key="1">
    <citation type="journal article" date="2021" name="Nat. Plants">
        <title>The Taxus genome provides insights into paclitaxel biosynthesis.</title>
        <authorList>
            <person name="Xiong X."/>
            <person name="Gou J."/>
            <person name="Liao Q."/>
            <person name="Li Y."/>
            <person name="Zhou Q."/>
            <person name="Bi G."/>
            <person name="Li C."/>
            <person name="Du R."/>
            <person name="Wang X."/>
            <person name="Sun T."/>
            <person name="Guo L."/>
            <person name="Liang H."/>
            <person name="Lu P."/>
            <person name="Wu Y."/>
            <person name="Zhang Z."/>
            <person name="Ro D.K."/>
            <person name="Shang Y."/>
            <person name="Huang S."/>
            <person name="Yan J."/>
        </authorList>
    </citation>
    <scope>NUCLEOTIDE SEQUENCE [LARGE SCALE GENOMIC DNA]</scope>
    <source>
        <strain evidence="1">Ta-2019</strain>
    </source>
</reference>
<dbReference type="AlphaFoldDB" id="A0AA38LDJ8"/>